<keyword evidence="4 5" id="KW-0642">Proline metabolism</keyword>
<dbReference type="SUPFAM" id="SSF51730">
    <property type="entry name" value="FAD-linked oxidoreductase"/>
    <property type="match status" value="1"/>
</dbReference>
<evidence type="ECO:0000313" key="7">
    <source>
        <dbReference type="EMBL" id="ODQ80203.1"/>
    </source>
</evidence>
<evidence type="ECO:0000313" key="8">
    <source>
        <dbReference type="Proteomes" id="UP000094336"/>
    </source>
</evidence>
<dbReference type="InterPro" id="IPR015659">
    <property type="entry name" value="Proline_oxidase"/>
</dbReference>
<dbReference type="STRING" id="984486.A0A1E3QR78"/>
<dbReference type="Pfam" id="PF01619">
    <property type="entry name" value="Pro_dh"/>
    <property type="match status" value="1"/>
</dbReference>
<keyword evidence="5" id="KW-0274">FAD</keyword>
<dbReference type="GO" id="GO:0010133">
    <property type="term" value="P:L-proline catabolic process to L-glutamate"/>
    <property type="evidence" value="ECO:0007669"/>
    <property type="project" value="TreeGrafter"/>
</dbReference>
<dbReference type="InterPro" id="IPR029041">
    <property type="entry name" value="FAD-linked_oxidoreductase-like"/>
</dbReference>
<dbReference type="InterPro" id="IPR002872">
    <property type="entry name" value="Proline_DH_dom"/>
</dbReference>
<organism evidence="7 8">
    <name type="scientific">Babjeviella inositovora NRRL Y-12698</name>
    <dbReference type="NCBI Taxonomy" id="984486"/>
    <lineage>
        <taxon>Eukaryota</taxon>
        <taxon>Fungi</taxon>
        <taxon>Dikarya</taxon>
        <taxon>Ascomycota</taxon>
        <taxon>Saccharomycotina</taxon>
        <taxon>Pichiomycetes</taxon>
        <taxon>Serinales incertae sedis</taxon>
        <taxon>Babjeviella</taxon>
    </lineage>
</organism>
<comment type="catalytic activity">
    <reaction evidence="5">
        <text>L-proline + a quinone = (S)-1-pyrroline-5-carboxylate + a quinol + H(+)</text>
        <dbReference type="Rhea" id="RHEA:23784"/>
        <dbReference type="ChEBI" id="CHEBI:15378"/>
        <dbReference type="ChEBI" id="CHEBI:17388"/>
        <dbReference type="ChEBI" id="CHEBI:24646"/>
        <dbReference type="ChEBI" id="CHEBI:60039"/>
        <dbReference type="ChEBI" id="CHEBI:132124"/>
        <dbReference type="EC" id="1.5.5.2"/>
    </reaction>
</comment>
<dbReference type="PANTHER" id="PTHR13914">
    <property type="entry name" value="PROLINE OXIDASE"/>
    <property type="match status" value="1"/>
</dbReference>
<evidence type="ECO:0000256" key="4">
    <source>
        <dbReference type="ARBA" id="ARBA00023062"/>
    </source>
</evidence>
<comment type="cofactor">
    <cofactor evidence="5">
        <name>FAD</name>
        <dbReference type="ChEBI" id="CHEBI:57692"/>
    </cofactor>
</comment>
<reference evidence="8" key="1">
    <citation type="submission" date="2016-05" db="EMBL/GenBank/DDBJ databases">
        <title>Comparative genomics of biotechnologically important yeasts.</title>
        <authorList>
            <consortium name="DOE Joint Genome Institute"/>
            <person name="Riley R."/>
            <person name="Haridas S."/>
            <person name="Wolfe K.H."/>
            <person name="Lopes M.R."/>
            <person name="Hittinger C.T."/>
            <person name="Goker M."/>
            <person name="Salamov A."/>
            <person name="Wisecaver J."/>
            <person name="Long T.M."/>
            <person name="Aerts A.L."/>
            <person name="Barry K."/>
            <person name="Choi C."/>
            <person name="Clum A."/>
            <person name="Coughlan A.Y."/>
            <person name="Deshpande S."/>
            <person name="Douglass A.P."/>
            <person name="Hanson S.J."/>
            <person name="Klenk H.-P."/>
            <person name="Labutti K."/>
            <person name="Lapidus A."/>
            <person name="Lindquist E."/>
            <person name="Lipzen A."/>
            <person name="Meier-Kolthoff J.P."/>
            <person name="Ohm R.A."/>
            <person name="Otillar R.P."/>
            <person name="Pangilinan J."/>
            <person name="Peng Y."/>
            <person name="Rokas A."/>
            <person name="Rosa C.A."/>
            <person name="Scheuner C."/>
            <person name="Sibirny A.A."/>
            <person name="Slot J.C."/>
            <person name="Stielow J.B."/>
            <person name="Sun H."/>
            <person name="Kurtzman C.P."/>
            <person name="Blackwell M."/>
            <person name="Grigoriev I.V."/>
            <person name="Jeffries T.W."/>
        </authorList>
    </citation>
    <scope>NUCLEOTIDE SEQUENCE [LARGE SCALE GENOMIC DNA]</scope>
    <source>
        <strain evidence="8">NRRL Y-12698</strain>
    </source>
</reference>
<dbReference type="EC" id="1.5.5.2" evidence="2 5"/>
<dbReference type="GO" id="GO:0071949">
    <property type="term" value="F:FAD binding"/>
    <property type="evidence" value="ECO:0007669"/>
    <property type="project" value="TreeGrafter"/>
</dbReference>
<comment type="function">
    <text evidence="5">Converts proline to delta-1-pyrroline-5-carboxylate.</text>
</comment>
<sequence>MQTTRLAYTTARAIPRGRLGLHNSPLVFGTRSLQQASNRGIHTKPAAKAVATSIPKQDVVSDDPNAYLATLKTSELLSYSIIGMATLTKPILNLVIKLFPYVPMWAIKGLVYKTYCGGETISDVIATGQRLHQRNINNMMISLTIEGCDGDTGFEALYIVDETKKSVTDILVPHMVKMLSEAAPSEINSIPAGYVALKPTGLVKDAANVLRHFDQPSHSARFEELVANSAAIIDIIYKKNVELSKAYPERVSPFVVGVIDAERFELQEGVYELQRRLYSKYNPVNKPVSVVGTIQMYLKNSMEILTKDMAIAEKENFRVGVKLVRGAYIHSEPDRNVIHNTKEDTDKNYDAGIALAIDQILTNKNKQASTIGHLVVASHNGDSQLKATELIKSYSTTDSLTSVQSQSQQSGNIALAQLMGMADNVTYDLINKHGVKNLIKYVAWGPAPQTKEYLLRRLEENGDAMRADSGWGLLKGCLQVLGKRAF</sequence>
<dbReference type="PANTHER" id="PTHR13914:SF0">
    <property type="entry name" value="PROLINE DEHYDROGENASE 1, MITOCHONDRIAL"/>
    <property type="match status" value="1"/>
</dbReference>
<dbReference type="Proteomes" id="UP000094336">
    <property type="component" value="Unassembled WGS sequence"/>
</dbReference>
<dbReference type="GO" id="GO:0005739">
    <property type="term" value="C:mitochondrion"/>
    <property type="evidence" value="ECO:0007669"/>
    <property type="project" value="TreeGrafter"/>
</dbReference>
<keyword evidence="5" id="KW-0285">Flavoprotein</keyword>
<evidence type="ECO:0000256" key="3">
    <source>
        <dbReference type="ARBA" id="ARBA00023002"/>
    </source>
</evidence>
<name>A0A1E3QR78_9ASCO</name>
<feature type="domain" description="Proline dehydrogenase" evidence="6">
    <location>
        <begin position="255"/>
        <end position="464"/>
    </location>
</feature>
<evidence type="ECO:0000256" key="5">
    <source>
        <dbReference type="RuleBase" id="RU364054"/>
    </source>
</evidence>
<accession>A0A1E3QR78</accession>
<dbReference type="Gene3D" id="3.20.20.220">
    <property type="match status" value="1"/>
</dbReference>
<keyword evidence="8" id="KW-1185">Reference proteome</keyword>
<comment type="similarity">
    <text evidence="1 5">Belongs to the proline oxidase family.</text>
</comment>
<evidence type="ECO:0000256" key="2">
    <source>
        <dbReference type="ARBA" id="ARBA00012695"/>
    </source>
</evidence>
<evidence type="ECO:0000256" key="1">
    <source>
        <dbReference type="ARBA" id="ARBA00005869"/>
    </source>
</evidence>
<dbReference type="RefSeq" id="XP_018985531.1">
    <property type="nucleotide sequence ID" value="XM_019131746.1"/>
</dbReference>
<dbReference type="GeneID" id="30149599"/>
<gene>
    <name evidence="7" type="ORF">BABINDRAFT_35995</name>
</gene>
<dbReference type="GO" id="GO:0004657">
    <property type="term" value="F:proline dehydrogenase activity"/>
    <property type="evidence" value="ECO:0007669"/>
    <property type="project" value="UniProtKB-EC"/>
</dbReference>
<dbReference type="OrthoDB" id="5464at2759"/>
<proteinExistence type="inferred from homology"/>
<dbReference type="AlphaFoldDB" id="A0A1E3QR78"/>
<dbReference type="EMBL" id="KV454430">
    <property type="protein sequence ID" value="ODQ80203.1"/>
    <property type="molecule type" value="Genomic_DNA"/>
</dbReference>
<evidence type="ECO:0000259" key="6">
    <source>
        <dbReference type="Pfam" id="PF01619"/>
    </source>
</evidence>
<keyword evidence="3 5" id="KW-0560">Oxidoreductase</keyword>
<protein>
    <recommendedName>
        <fullName evidence="2 5">Proline dehydrogenase</fullName>
        <ecNumber evidence="2 5">1.5.5.2</ecNumber>
    </recommendedName>
</protein>